<accession>A0AAD3XIC5</accession>
<evidence type="ECO:0000256" key="2">
    <source>
        <dbReference type="ARBA" id="ARBA00022729"/>
    </source>
</evidence>
<feature type="signal peptide" evidence="3">
    <location>
        <begin position="1"/>
        <end position="29"/>
    </location>
</feature>
<comment type="similarity">
    <text evidence="1">Belongs to the STIG1 family.</text>
</comment>
<proteinExistence type="inferred from homology"/>
<protein>
    <recommendedName>
        <fullName evidence="6">Protein GRIM REAPER-like</fullName>
    </recommendedName>
</protein>
<dbReference type="Proteomes" id="UP001279734">
    <property type="component" value="Unassembled WGS sequence"/>
</dbReference>
<keyword evidence="5" id="KW-1185">Reference proteome</keyword>
<dbReference type="PANTHER" id="PTHR33227:SF6">
    <property type="entry name" value="PROTEIN GRIM REAPER"/>
    <property type="match status" value="1"/>
</dbReference>
<evidence type="ECO:0000313" key="5">
    <source>
        <dbReference type="Proteomes" id="UP001279734"/>
    </source>
</evidence>
<feature type="chain" id="PRO_5042034200" description="Protein GRIM REAPER-like" evidence="3">
    <location>
        <begin position="30"/>
        <end position="162"/>
    </location>
</feature>
<gene>
    <name evidence="4" type="ORF">Nepgr_007478</name>
</gene>
<dbReference type="PANTHER" id="PTHR33227">
    <property type="entry name" value="STIGMA-SPECIFIC STIG1-LIKE PROTEIN 3"/>
    <property type="match status" value="1"/>
</dbReference>
<keyword evidence="2 3" id="KW-0732">Signal</keyword>
<evidence type="ECO:0000256" key="3">
    <source>
        <dbReference type="SAM" id="SignalP"/>
    </source>
</evidence>
<comment type="caution">
    <text evidence="4">The sequence shown here is derived from an EMBL/GenBank/DDBJ whole genome shotgun (WGS) entry which is preliminary data.</text>
</comment>
<dbReference type="EMBL" id="BSYO01000006">
    <property type="protein sequence ID" value="GMH05638.1"/>
    <property type="molecule type" value="Genomic_DNA"/>
</dbReference>
<evidence type="ECO:0000256" key="1">
    <source>
        <dbReference type="ARBA" id="ARBA00006010"/>
    </source>
</evidence>
<evidence type="ECO:0008006" key="6">
    <source>
        <dbReference type="Google" id="ProtNLM"/>
    </source>
</evidence>
<name>A0AAD3XIC5_NEPGR</name>
<dbReference type="InterPro" id="IPR006969">
    <property type="entry name" value="Stig-like"/>
</dbReference>
<reference evidence="4" key="1">
    <citation type="submission" date="2023-05" db="EMBL/GenBank/DDBJ databases">
        <title>Nepenthes gracilis genome sequencing.</title>
        <authorList>
            <person name="Fukushima K."/>
        </authorList>
    </citation>
    <scope>NUCLEOTIDE SEQUENCE</scope>
    <source>
        <strain evidence="4">SING2019-196</strain>
    </source>
</reference>
<dbReference type="AlphaFoldDB" id="A0AAD3XIC5"/>
<sequence>MASTLLNLTTILSLASIFIFLFLSQSASSYHIIANGDHTKDHIIETTSGTFFPTSTSSRKSRSLFLKKIVKKGARCHPITNNICNGILENNGTTLLYCCKNHCRNILADKNNCGRCGHKCKHGMLCCHGSCTNVAYNATHCGKCDHSCSPGIKCEFGSCGYA</sequence>
<dbReference type="Pfam" id="PF04885">
    <property type="entry name" value="Stig1"/>
    <property type="match status" value="1"/>
</dbReference>
<organism evidence="4 5">
    <name type="scientific">Nepenthes gracilis</name>
    <name type="common">Slender pitcher plant</name>
    <dbReference type="NCBI Taxonomy" id="150966"/>
    <lineage>
        <taxon>Eukaryota</taxon>
        <taxon>Viridiplantae</taxon>
        <taxon>Streptophyta</taxon>
        <taxon>Embryophyta</taxon>
        <taxon>Tracheophyta</taxon>
        <taxon>Spermatophyta</taxon>
        <taxon>Magnoliopsida</taxon>
        <taxon>eudicotyledons</taxon>
        <taxon>Gunneridae</taxon>
        <taxon>Pentapetalae</taxon>
        <taxon>Caryophyllales</taxon>
        <taxon>Nepenthaceae</taxon>
        <taxon>Nepenthes</taxon>
    </lineage>
</organism>
<evidence type="ECO:0000313" key="4">
    <source>
        <dbReference type="EMBL" id="GMH05638.1"/>
    </source>
</evidence>